<evidence type="ECO:0000256" key="2">
    <source>
        <dbReference type="ARBA" id="ARBA00004123"/>
    </source>
</evidence>
<comment type="caution">
    <text evidence="12">The sequence shown here is derived from an EMBL/GenBank/DDBJ whole genome shotgun (WGS) entry which is preliminary data.</text>
</comment>
<keyword evidence="8 10" id="KW-0539">Nucleus</keyword>
<dbReference type="OrthoDB" id="778717at2759"/>
<keyword evidence="9 10" id="KW-0927">Auxin signaling pathway</keyword>
<sequence length="194" mass="21986">MKMELELGLGLPCSTPEVLDSKLGEAKRSKKRRFEEAFDEQTTLPLFDDGSDGEVADSCDDNCKQVFYRPRTKELVGWPPVKCSWTKGGSDADEGSYVKVTMEGVVIGRKVDLSLHHSYEDLFNTLDRMFPYKQPDGSISSASSSNHHHHMVTYEDEDGDWMLIGDLPWEVFVKSVKRIKIVGLSKQEETVRNH</sequence>
<dbReference type="GO" id="GO:0009734">
    <property type="term" value="P:auxin-activated signaling pathway"/>
    <property type="evidence" value="ECO:0007669"/>
    <property type="project" value="UniProtKB-UniRule"/>
</dbReference>
<dbReference type="Gene3D" id="3.10.20.90">
    <property type="entry name" value="Phosphatidylinositol 3-kinase Catalytic Subunit, Chain A, domain 1"/>
    <property type="match status" value="1"/>
</dbReference>
<gene>
    <name evidence="12" type="ORF">LUZ63_007056</name>
</gene>
<evidence type="ECO:0000256" key="1">
    <source>
        <dbReference type="ARBA" id="ARBA00002159"/>
    </source>
</evidence>
<feature type="domain" description="PB1" evidence="11">
    <location>
        <begin position="95"/>
        <end position="189"/>
    </location>
</feature>
<dbReference type="Pfam" id="PF02309">
    <property type="entry name" value="AUX_IAA"/>
    <property type="match status" value="1"/>
</dbReference>
<evidence type="ECO:0000256" key="10">
    <source>
        <dbReference type="RuleBase" id="RU004549"/>
    </source>
</evidence>
<comment type="function">
    <text evidence="1 10">Aux/IAA proteins are short-lived transcriptional factors that function as repressors of early auxin response genes at low auxin concentrations.</text>
</comment>
<evidence type="ECO:0000256" key="3">
    <source>
        <dbReference type="ARBA" id="ARBA00006728"/>
    </source>
</evidence>
<dbReference type="EMBL" id="JAMQYH010000002">
    <property type="protein sequence ID" value="KAJ1698544.1"/>
    <property type="molecule type" value="Genomic_DNA"/>
</dbReference>
<dbReference type="GO" id="GO:0005634">
    <property type="term" value="C:nucleus"/>
    <property type="evidence" value="ECO:0007669"/>
    <property type="project" value="UniProtKB-SubCell"/>
</dbReference>
<evidence type="ECO:0000256" key="9">
    <source>
        <dbReference type="ARBA" id="ARBA00023294"/>
    </source>
</evidence>
<dbReference type="GO" id="GO:0006355">
    <property type="term" value="P:regulation of DNA-templated transcription"/>
    <property type="evidence" value="ECO:0007669"/>
    <property type="project" value="InterPro"/>
</dbReference>
<dbReference type="PANTHER" id="PTHR31734:SF38">
    <property type="entry name" value="AUXIN-RESPONSIVE PROTEIN IAA29"/>
    <property type="match status" value="1"/>
</dbReference>
<comment type="subcellular location">
    <subcellularLocation>
        <location evidence="2 10">Nucleus</location>
    </subcellularLocation>
</comment>
<comment type="similarity">
    <text evidence="3 10">Belongs to the Aux/IAA family.</text>
</comment>
<evidence type="ECO:0000256" key="4">
    <source>
        <dbReference type="ARBA" id="ARBA00011726"/>
    </source>
</evidence>
<dbReference type="PANTHER" id="PTHR31734">
    <property type="entry name" value="AUXIN-RESPONSIVE PROTEIN IAA17"/>
    <property type="match status" value="1"/>
</dbReference>
<dbReference type="InterPro" id="IPR033389">
    <property type="entry name" value="AUX/IAA_dom"/>
</dbReference>
<keyword evidence="5 10" id="KW-0678">Repressor</keyword>
<evidence type="ECO:0000256" key="7">
    <source>
        <dbReference type="ARBA" id="ARBA00023163"/>
    </source>
</evidence>
<reference evidence="12" key="1">
    <citation type="journal article" date="2022" name="Cell">
        <title>Repeat-based holocentromeres influence genome architecture and karyotype evolution.</title>
        <authorList>
            <person name="Hofstatter P.G."/>
            <person name="Thangavel G."/>
            <person name="Lux T."/>
            <person name="Neumann P."/>
            <person name="Vondrak T."/>
            <person name="Novak P."/>
            <person name="Zhang M."/>
            <person name="Costa L."/>
            <person name="Castellani M."/>
            <person name="Scott A."/>
            <person name="Toegelov H."/>
            <person name="Fuchs J."/>
            <person name="Mata-Sucre Y."/>
            <person name="Dias Y."/>
            <person name="Vanzela A.L.L."/>
            <person name="Huettel B."/>
            <person name="Almeida C.C.S."/>
            <person name="Simkova H."/>
            <person name="Souza G."/>
            <person name="Pedrosa-Harand A."/>
            <person name="Macas J."/>
            <person name="Mayer K.F.X."/>
            <person name="Houben A."/>
            <person name="Marques A."/>
        </authorList>
    </citation>
    <scope>NUCLEOTIDE SEQUENCE</scope>
    <source>
        <strain evidence="12">RhyBre1mFocal</strain>
    </source>
</reference>
<dbReference type="SUPFAM" id="SSF54277">
    <property type="entry name" value="CAD &amp; PB1 domains"/>
    <property type="match status" value="1"/>
</dbReference>
<evidence type="ECO:0000313" key="13">
    <source>
        <dbReference type="Proteomes" id="UP001151287"/>
    </source>
</evidence>
<accession>A0A9Q0CQY4</accession>
<keyword evidence="7 10" id="KW-0804">Transcription</keyword>
<protein>
    <recommendedName>
        <fullName evidence="10">Auxin-responsive protein</fullName>
    </recommendedName>
</protein>
<keyword evidence="6 10" id="KW-0805">Transcription regulation</keyword>
<evidence type="ECO:0000259" key="11">
    <source>
        <dbReference type="PROSITE" id="PS51745"/>
    </source>
</evidence>
<dbReference type="Proteomes" id="UP001151287">
    <property type="component" value="Unassembled WGS sequence"/>
</dbReference>
<proteinExistence type="inferred from homology"/>
<evidence type="ECO:0000313" key="12">
    <source>
        <dbReference type="EMBL" id="KAJ1698544.1"/>
    </source>
</evidence>
<name>A0A9Q0CQY4_9POAL</name>
<dbReference type="AlphaFoldDB" id="A0A9Q0CQY4"/>
<organism evidence="12 13">
    <name type="scientific">Rhynchospora breviuscula</name>
    <dbReference type="NCBI Taxonomy" id="2022672"/>
    <lineage>
        <taxon>Eukaryota</taxon>
        <taxon>Viridiplantae</taxon>
        <taxon>Streptophyta</taxon>
        <taxon>Embryophyta</taxon>
        <taxon>Tracheophyta</taxon>
        <taxon>Spermatophyta</taxon>
        <taxon>Magnoliopsida</taxon>
        <taxon>Liliopsida</taxon>
        <taxon>Poales</taxon>
        <taxon>Cyperaceae</taxon>
        <taxon>Cyperoideae</taxon>
        <taxon>Rhynchosporeae</taxon>
        <taxon>Rhynchospora</taxon>
    </lineage>
</organism>
<evidence type="ECO:0000256" key="5">
    <source>
        <dbReference type="ARBA" id="ARBA00022491"/>
    </source>
</evidence>
<dbReference type="PROSITE" id="PS51745">
    <property type="entry name" value="PB1"/>
    <property type="match status" value="1"/>
</dbReference>
<evidence type="ECO:0000256" key="6">
    <source>
        <dbReference type="ARBA" id="ARBA00023015"/>
    </source>
</evidence>
<evidence type="ECO:0000256" key="8">
    <source>
        <dbReference type="ARBA" id="ARBA00023242"/>
    </source>
</evidence>
<dbReference type="InterPro" id="IPR053793">
    <property type="entry name" value="PB1-like"/>
</dbReference>
<comment type="subunit">
    <text evidence="4 10">Homodimers and heterodimers.</text>
</comment>
<dbReference type="InterPro" id="IPR003311">
    <property type="entry name" value="AUX_IAA"/>
</dbReference>
<keyword evidence="13" id="KW-1185">Reference proteome</keyword>